<feature type="signal peptide" evidence="1">
    <location>
        <begin position="1"/>
        <end position="17"/>
    </location>
</feature>
<sequence>MLKKSIIAFLLMGQVFALESIWTDLTKSRNRIARYPHIIKLLIEKEMYHTAVPYVKEYLVTYKGRTNKDFERLFEKVVSKVGDRQFVLLPEQYLSKIDSPTLKYLLAKKLLKRRKYKEALQTLNGTIPAGHPVKAFSLHLEGMAFTMQRGFRAAISAFERCVDMSTSSDDEVRARQLQINHDYCLAGIARVKYEQKKLDDAELSFIDVDKRSYIWPELLIEEAWNSYYKGDYNRTLGKLVTYKAPVLNYIVNPEINVLKALSYFKLCLYDDMSKIIDDHYAEFDKSKQVIDKMIARKHSLEWYFNFINSFVDGKKYYDPLTNKVLRNVSKDPAFIQLFQSYKAGLREISNIKKVRNRRLRKILAINLKDSLMLQQKLIGSYTKRTFKLVSAQLEKSFIGLSYLRLEALNARKAKLYSGITDTGARGDIKYLKRNSKQYFWSFNGEFWADEMGDYVFALRSECQ</sequence>
<feature type="chain" id="PRO_5045699141" description="Tetratricopeptide repeat protein" evidence="1">
    <location>
        <begin position="18"/>
        <end position="463"/>
    </location>
</feature>
<name>A0ABY0II21_9BACT</name>
<dbReference type="RefSeq" id="WP_115362198.1">
    <property type="nucleotide sequence ID" value="NZ_QDKL01000002.1"/>
</dbReference>
<keyword evidence="1" id="KW-0732">Signal</keyword>
<evidence type="ECO:0000256" key="1">
    <source>
        <dbReference type="SAM" id="SignalP"/>
    </source>
</evidence>
<evidence type="ECO:0008006" key="4">
    <source>
        <dbReference type="Google" id="ProtNLM"/>
    </source>
</evidence>
<protein>
    <recommendedName>
        <fullName evidence="4">Tetratricopeptide repeat protein</fullName>
    </recommendedName>
</protein>
<dbReference type="SUPFAM" id="SSF48452">
    <property type="entry name" value="TPR-like"/>
    <property type="match status" value="1"/>
</dbReference>
<reference evidence="3" key="1">
    <citation type="journal article" date="2019" name="Int. J. Syst. Evol. Microbiol.">
        <title>Halobacteriovorax valvorus sp. nov., a novel prokaryotic predator isolated from coastal seawater of China.</title>
        <authorList>
            <person name="Chen M.-X."/>
        </authorList>
    </citation>
    <scope>NUCLEOTIDE SEQUENCE [LARGE SCALE GENOMIC DNA]</scope>
    <source>
        <strain evidence="3">BL9</strain>
    </source>
</reference>
<dbReference type="InterPro" id="IPR011990">
    <property type="entry name" value="TPR-like_helical_dom_sf"/>
</dbReference>
<keyword evidence="3" id="KW-1185">Reference proteome</keyword>
<dbReference type="Proteomes" id="UP000443582">
    <property type="component" value="Unassembled WGS sequence"/>
</dbReference>
<evidence type="ECO:0000313" key="3">
    <source>
        <dbReference type="Proteomes" id="UP000443582"/>
    </source>
</evidence>
<comment type="caution">
    <text evidence="2">The sequence shown here is derived from an EMBL/GenBank/DDBJ whole genome shotgun (WGS) entry which is preliminary data.</text>
</comment>
<dbReference type="EMBL" id="QDKL01000002">
    <property type="protein sequence ID" value="RZF22129.1"/>
    <property type="molecule type" value="Genomic_DNA"/>
</dbReference>
<accession>A0ABY0II21</accession>
<gene>
    <name evidence="2" type="ORF">DAY19_10630</name>
</gene>
<organism evidence="2 3">
    <name type="scientific">Halobacteriovorax vibrionivorans</name>
    <dbReference type="NCBI Taxonomy" id="2152716"/>
    <lineage>
        <taxon>Bacteria</taxon>
        <taxon>Pseudomonadati</taxon>
        <taxon>Bdellovibrionota</taxon>
        <taxon>Bacteriovoracia</taxon>
        <taxon>Bacteriovoracales</taxon>
        <taxon>Halobacteriovoraceae</taxon>
        <taxon>Halobacteriovorax</taxon>
    </lineage>
</organism>
<evidence type="ECO:0000313" key="2">
    <source>
        <dbReference type="EMBL" id="RZF22129.1"/>
    </source>
</evidence>
<dbReference type="Gene3D" id="1.25.40.10">
    <property type="entry name" value="Tetratricopeptide repeat domain"/>
    <property type="match status" value="1"/>
</dbReference>
<proteinExistence type="predicted"/>